<dbReference type="Pfam" id="PF11931">
    <property type="entry name" value="SF3a60_Prp9_C"/>
    <property type="match status" value="1"/>
</dbReference>
<comment type="similarity">
    <text evidence="2">Belongs to the SF3A3 family.</text>
</comment>
<keyword evidence="8" id="KW-0508">mRNA splicing</keyword>
<evidence type="ECO:0000256" key="4">
    <source>
        <dbReference type="ARBA" id="ARBA00022664"/>
    </source>
</evidence>
<organism evidence="12 13">
    <name type="scientific">Steinernema hermaphroditum</name>
    <dbReference type="NCBI Taxonomy" id="289476"/>
    <lineage>
        <taxon>Eukaryota</taxon>
        <taxon>Metazoa</taxon>
        <taxon>Ecdysozoa</taxon>
        <taxon>Nematoda</taxon>
        <taxon>Chromadorea</taxon>
        <taxon>Rhabditida</taxon>
        <taxon>Tylenchina</taxon>
        <taxon>Panagrolaimomorpha</taxon>
        <taxon>Strongyloidoidea</taxon>
        <taxon>Steinernematidae</taxon>
        <taxon>Steinernema</taxon>
    </lineage>
</organism>
<dbReference type="Pfam" id="PF16837">
    <property type="entry name" value="SF3A3"/>
    <property type="match status" value="1"/>
</dbReference>
<feature type="coiled-coil region" evidence="10">
    <location>
        <begin position="295"/>
        <end position="352"/>
    </location>
</feature>
<dbReference type="InterPro" id="IPR025086">
    <property type="entry name" value="SDE2/SF3A3_SAP"/>
</dbReference>
<protein>
    <recommendedName>
        <fullName evidence="11">Matrin-type domain-containing protein</fullName>
    </recommendedName>
</protein>
<name>A0AA39HX12_9BILA</name>
<proteinExistence type="inferred from homology"/>
<feature type="domain" description="Matrin-type" evidence="11">
    <location>
        <begin position="408"/>
        <end position="439"/>
    </location>
</feature>
<dbReference type="EMBL" id="JAUCMV010000003">
    <property type="protein sequence ID" value="KAK0413708.1"/>
    <property type="molecule type" value="Genomic_DNA"/>
</dbReference>
<dbReference type="InterPro" id="IPR031774">
    <property type="entry name" value="SF3A3_dom"/>
</dbReference>
<dbReference type="PANTHER" id="PTHR12786:SF2">
    <property type="entry name" value="SPLICING FACTOR 3A SUBUNIT 3"/>
    <property type="match status" value="1"/>
</dbReference>
<dbReference type="InterPro" id="IPR021966">
    <property type="entry name" value="SF3a60_bindingd"/>
</dbReference>
<evidence type="ECO:0000256" key="7">
    <source>
        <dbReference type="ARBA" id="ARBA00022833"/>
    </source>
</evidence>
<dbReference type="InterPro" id="IPR024598">
    <property type="entry name" value="SF3a60/Prp9_C"/>
</dbReference>
<dbReference type="InterPro" id="IPR000690">
    <property type="entry name" value="Matrin/U1-C_Znf_C2H2"/>
</dbReference>
<keyword evidence="6" id="KW-0863">Zinc-finger</keyword>
<accession>A0AA39HX12</accession>
<keyword evidence="7" id="KW-0862">Zinc</keyword>
<dbReference type="Pfam" id="PF12108">
    <property type="entry name" value="SF3a60_bindingd"/>
    <property type="match status" value="1"/>
</dbReference>
<dbReference type="GO" id="GO:0008270">
    <property type="term" value="F:zinc ion binding"/>
    <property type="evidence" value="ECO:0007669"/>
    <property type="project" value="UniProtKB-KW"/>
</dbReference>
<reference evidence="12" key="1">
    <citation type="submission" date="2023-06" db="EMBL/GenBank/DDBJ databases">
        <title>Genomic analysis of the entomopathogenic nematode Steinernema hermaphroditum.</title>
        <authorList>
            <person name="Schwarz E.M."/>
            <person name="Heppert J.K."/>
            <person name="Baniya A."/>
            <person name="Schwartz H.T."/>
            <person name="Tan C.-H."/>
            <person name="Antoshechkin I."/>
            <person name="Sternberg P.W."/>
            <person name="Goodrich-Blair H."/>
            <person name="Dillman A.R."/>
        </authorList>
    </citation>
    <scope>NUCLEOTIDE SEQUENCE</scope>
    <source>
        <strain evidence="12">PS9179</strain>
        <tissue evidence="12">Whole animal</tissue>
    </source>
</reference>
<keyword evidence="9" id="KW-0539">Nucleus</keyword>
<sequence length="502" mass="58119">MDSVLEAQRHLHEERERLVDAITNEFLLDVKTNKERINSAHRSKQMIERYEQCTDKLLSLYEDEHGERAREIHDITGPNEFSEFYGRLKTLKEAYKRKGDTAGPLPLNVEFQMMMDRVRDPKIVQKDMTTFSDEEGYGRFLDMNTLHTEYVNLSGVMRIDYMNYVRTYNKLYEISDTTKKASAYKEYVAKLEAYLLGFIRRSKPLHNIDRDLAMVDEQFAQQWESGKFTGWQKKAQTALANKGAPLDLNDFNSVEELEKVGLDRLKNALMALGMKCGGTLKERSERLFATKGKSKEELEAETKSDKSAIQKAKEEARQKSVASIEAHIYHLAELLRSECEATIENIERKQARSACEDDEETAVTEVVEEESDHEEQGVIYNPKNVPLGWDGKPIPFWLYKLHGLNISYNCEICGNYTYKGPKAFHNHFTEFRHSHGLKCLGIPNTHHFNNITKIEEAVSLFHKVQAARNDKWNAELDEEFEDSHGNVVNRRTYLDLQRQGLL</sequence>
<evidence type="ECO:0000256" key="9">
    <source>
        <dbReference type="ARBA" id="ARBA00023242"/>
    </source>
</evidence>
<evidence type="ECO:0000256" key="1">
    <source>
        <dbReference type="ARBA" id="ARBA00004123"/>
    </source>
</evidence>
<keyword evidence="3" id="KW-0597">Phosphoprotein</keyword>
<dbReference type="InterPro" id="IPR051421">
    <property type="entry name" value="RNA_Proc_DNA_Dmg_Regulator"/>
</dbReference>
<keyword evidence="5" id="KW-0479">Metal-binding</keyword>
<dbReference type="PROSITE" id="PS50171">
    <property type="entry name" value="ZF_MATRIN"/>
    <property type="match status" value="1"/>
</dbReference>
<dbReference type="Proteomes" id="UP001175271">
    <property type="component" value="Unassembled WGS sequence"/>
</dbReference>
<dbReference type="Pfam" id="PF13297">
    <property type="entry name" value="SDE2_2C"/>
    <property type="match status" value="1"/>
</dbReference>
<evidence type="ECO:0000256" key="5">
    <source>
        <dbReference type="ARBA" id="ARBA00022723"/>
    </source>
</evidence>
<keyword evidence="13" id="KW-1185">Reference proteome</keyword>
<evidence type="ECO:0000256" key="8">
    <source>
        <dbReference type="ARBA" id="ARBA00023187"/>
    </source>
</evidence>
<dbReference type="PANTHER" id="PTHR12786">
    <property type="entry name" value="SPLICING FACTOR SF3A-RELATED"/>
    <property type="match status" value="1"/>
</dbReference>
<dbReference type="GO" id="GO:0003723">
    <property type="term" value="F:RNA binding"/>
    <property type="evidence" value="ECO:0007669"/>
    <property type="project" value="InterPro"/>
</dbReference>
<evidence type="ECO:0000259" key="11">
    <source>
        <dbReference type="PROSITE" id="PS50171"/>
    </source>
</evidence>
<evidence type="ECO:0000256" key="3">
    <source>
        <dbReference type="ARBA" id="ARBA00022553"/>
    </source>
</evidence>
<evidence type="ECO:0000313" key="13">
    <source>
        <dbReference type="Proteomes" id="UP001175271"/>
    </source>
</evidence>
<gene>
    <name evidence="12" type="ORF">QR680_006955</name>
</gene>
<dbReference type="GO" id="GO:0000398">
    <property type="term" value="P:mRNA splicing, via spliceosome"/>
    <property type="evidence" value="ECO:0007669"/>
    <property type="project" value="InterPro"/>
</dbReference>
<dbReference type="AlphaFoldDB" id="A0AA39HX12"/>
<comment type="subcellular location">
    <subcellularLocation>
        <location evidence="1">Nucleus</location>
    </subcellularLocation>
</comment>
<dbReference type="GO" id="GO:0005681">
    <property type="term" value="C:spliceosomal complex"/>
    <property type="evidence" value="ECO:0007669"/>
    <property type="project" value="InterPro"/>
</dbReference>
<comment type="caution">
    <text evidence="12">The sequence shown here is derived from an EMBL/GenBank/DDBJ whole genome shotgun (WGS) entry which is preliminary data.</text>
</comment>
<evidence type="ECO:0000256" key="6">
    <source>
        <dbReference type="ARBA" id="ARBA00022771"/>
    </source>
</evidence>
<keyword evidence="4" id="KW-0507">mRNA processing</keyword>
<evidence type="ECO:0000256" key="10">
    <source>
        <dbReference type="SAM" id="Coils"/>
    </source>
</evidence>
<evidence type="ECO:0000256" key="2">
    <source>
        <dbReference type="ARBA" id="ARBA00008776"/>
    </source>
</evidence>
<evidence type="ECO:0000313" key="12">
    <source>
        <dbReference type="EMBL" id="KAK0413708.1"/>
    </source>
</evidence>
<keyword evidence="10" id="KW-0175">Coiled coil</keyword>